<protein>
    <submittedName>
        <fullName evidence="3">ABC-type multidrug transport system ATPase subunit</fullName>
    </submittedName>
</protein>
<dbReference type="AlphaFoldDB" id="A0A7W7N809"/>
<reference evidence="3 4" key="1">
    <citation type="submission" date="2020-08" db="EMBL/GenBank/DDBJ databases">
        <title>Functional genomics of gut bacteria from endangered species of beetles.</title>
        <authorList>
            <person name="Carlos-Shanley C."/>
        </authorList>
    </citation>
    <scope>NUCLEOTIDE SEQUENCE [LARGE SCALE GENOMIC DNA]</scope>
    <source>
        <strain evidence="3 4">S00142</strain>
    </source>
</reference>
<dbReference type="InterPro" id="IPR027417">
    <property type="entry name" value="P-loop_NTPase"/>
</dbReference>
<dbReference type="PANTHER" id="PTHR43581:SF4">
    <property type="entry name" value="ATP_GTP PHOSPHATASE"/>
    <property type="match status" value="1"/>
</dbReference>
<comment type="caution">
    <text evidence="3">The sequence shown here is derived from an EMBL/GenBank/DDBJ whole genome shotgun (WGS) entry which is preliminary data.</text>
</comment>
<dbReference type="Gene3D" id="3.40.50.300">
    <property type="entry name" value="P-loop containing nucleotide triphosphate hydrolases"/>
    <property type="match status" value="2"/>
</dbReference>
<dbReference type="Proteomes" id="UP000561681">
    <property type="component" value="Unassembled WGS sequence"/>
</dbReference>
<gene>
    <name evidence="3" type="ORF">HNP37_003418</name>
</gene>
<feature type="domain" description="ATPase AAA-type core" evidence="2">
    <location>
        <begin position="29"/>
        <end position="330"/>
    </location>
</feature>
<keyword evidence="1" id="KW-0175">Coiled coil</keyword>
<dbReference type="EMBL" id="JACHLD010000005">
    <property type="protein sequence ID" value="MBB4803343.1"/>
    <property type="molecule type" value="Genomic_DNA"/>
</dbReference>
<keyword evidence="4" id="KW-1185">Reference proteome</keyword>
<proteinExistence type="predicted"/>
<sequence length="615" mass="70424">MKKIYFKLNEKFKSFDKDFETELEGDLIILSGINGSGKSQIMNIIYGKGNIDPNTGRKNEISHKVTVDGVSINYQNIEFKSFKDNINLPEVIKSSSALINSSVDQAYNYYKNYGLASSSTFNPQYKDSCDQVIKLLGALYSPHNKDITEDVFKKTIRDNKFIWKTDDQFTDFIGNLFYIHATEIADGQQNAGKVDGPAFDPSSIGLAPWTELNQLFETLKLNYRFKDNYEVQFAELIETPLLFQIDSNGKIIETEGRPLKDLSDGEKTIISLCFTSLQKNDIEPNKLLLLDEFDAVLNPSLIESFFTVIEKYYISKGIPVILTTHSPATISLAPEYASFYEVFRTDGNSPRILQSNKEDYSELRKVNKLFYDKIDNQAERIKELETKIESNEDILIITEGKTDWKYILKALQYFHSKSEFTEIIEKYFYRFGSENDFNEKICGTSEINELSDSKLKNHLSSLVEVRNLGSYNLQIRIGIFDSDTNTQLVNVEQKNVYSFKIEPDGISTEFLFNNEEIKTYISGRRLFIGEEFNDKTKRHILDSALNIGGDNSNINKAGKRVIIESGVYNNNGENIALSKEGFAQAVFNEQIKICEDSWENFRHIFNNISKCITKE</sequence>
<accession>A0A7W7N809</accession>
<feature type="coiled-coil region" evidence="1">
    <location>
        <begin position="367"/>
        <end position="394"/>
    </location>
</feature>
<dbReference type="RefSeq" id="WP_184164683.1">
    <property type="nucleotide sequence ID" value="NZ_JACHLD010000005.1"/>
</dbReference>
<dbReference type="InterPro" id="IPR051396">
    <property type="entry name" value="Bact_Antivir_Def_Nuclease"/>
</dbReference>
<evidence type="ECO:0000313" key="4">
    <source>
        <dbReference type="Proteomes" id="UP000561681"/>
    </source>
</evidence>
<dbReference type="SUPFAM" id="SSF52540">
    <property type="entry name" value="P-loop containing nucleoside triphosphate hydrolases"/>
    <property type="match status" value="1"/>
</dbReference>
<dbReference type="Pfam" id="PF13304">
    <property type="entry name" value="AAA_21"/>
    <property type="match status" value="1"/>
</dbReference>
<organism evidence="3 4">
    <name type="scientific">Flavobacterium nitrogenifigens</name>
    <dbReference type="NCBI Taxonomy" id="1617283"/>
    <lineage>
        <taxon>Bacteria</taxon>
        <taxon>Pseudomonadati</taxon>
        <taxon>Bacteroidota</taxon>
        <taxon>Flavobacteriia</taxon>
        <taxon>Flavobacteriales</taxon>
        <taxon>Flavobacteriaceae</taxon>
        <taxon>Flavobacterium</taxon>
    </lineage>
</organism>
<evidence type="ECO:0000313" key="3">
    <source>
        <dbReference type="EMBL" id="MBB4803343.1"/>
    </source>
</evidence>
<dbReference type="PANTHER" id="PTHR43581">
    <property type="entry name" value="ATP/GTP PHOSPHATASE"/>
    <property type="match status" value="1"/>
</dbReference>
<name>A0A7W7N809_9FLAO</name>
<evidence type="ECO:0000259" key="2">
    <source>
        <dbReference type="Pfam" id="PF13304"/>
    </source>
</evidence>
<dbReference type="InterPro" id="IPR003959">
    <property type="entry name" value="ATPase_AAA_core"/>
</dbReference>
<evidence type="ECO:0000256" key="1">
    <source>
        <dbReference type="SAM" id="Coils"/>
    </source>
</evidence>